<reference evidence="2 3" key="1">
    <citation type="submission" date="2021-05" db="EMBL/GenBank/DDBJ databases">
        <title>A Polyphasic approach of four new species of the genus Ohtaekwangia: Ohtaekwangia histidinii sp. nov., Ohtaekwangia cretensis sp. nov., Ohtaekwangia indiensis sp. nov., Ohtaekwangia reichenbachii sp. nov. from diverse environment.</title>
        <authorList>
            <person name="Octaviana S."/>
        </authorList>
    </citation>
    <scope>NUCLEOTIDE SEQUENCE [LARGE SCALE GENOMIC DNA]</scope>
    <source>
        <strain evidence="2 3">PWU37</strain>
    </source>
</reference>
<sequence length="277" mass="31156">MRLGQLARKLSVSPAEVTALLASNNIQTEEGTNTRLTDEQLTWILQHYGKEMSAVTLAEEATKEEGTPVSPVDQSGAVLHDPVPEASSLPTEQAENQSIAAHSAAPLPDAGITEEAGVIDENTTLIKAPKVELSGLKILGKIELPEPKKKEIPEKQEGAGEPDIVKREPPVQKGRHQQTRDDRGNGRKQQRTREGNHSRKNPIGLQREREAREAEEKRQELARQEKERRTQYYQQRVKASVPTKPARLFNEPMTDMENERKQAPKSWFGRLLRWFKS</sequence>
<organism evidence="2 3">
    <name type="scientific">Dawidia soli</name>
    <dbReference type="NCBI Taxonomy" id="2782352"/>
    <lineage>
        <taxon>Bacteria</taxon>
        <taxon>Pseudomonadati</taxon>
        <taxon>Bacteroidota</taxon>
        <taxon>Cytophagia</taxon>
        <taxon>Cytophagales</taxon>
        <taxon>Chryseotaleaceae</taxon>
        <taxon>Dawidia</taxon>
    </lineage>
</organism>
<dbReference type="Proteomes" id="UP001319180">
    <property type="component" value="Unassembled WGS sequence"/>
</dbReference>
<protein>
    <submittedName>
        <fullName evidence="2">Uncharacterized protein</fullName>
    </submittedName>
</protein>
<feature type="region of interest" description="Disordered" evidence="1">
    <location>
        <begin position="149"/>
        <end position="263"/>
    </location>
</feature>
<accession>A0AAP2GGA1</accession>
<dbReference type="EMBL" id="JAHESC010000062">
    <property type="protein sequence ID" value="MBT1690334.1"/>
    <property type="molecule type" value="Genomic_DNA"/>
</dbReference>
<dbReference type="RefSeq" id="WP_254093552.1">
    <property type="nucleotide sequence ID" value="NZ_JAHESC010000062.1"/>
</dbReference>
<feature type="region of interest" description="Disordered" evidence="1">
    <location>
        <begin position="60"/>
        <end position="100"/>
    </location>
</feature>
<name>A0AAP2GGA1_9BACT</name>
<feature type="compositionally biased region" description="Basic and acidic residues" evidence="1">
    <location>
        <begin position="149"/>
        <end position="170"/>
    </location>
</feature>
<feature type="compositionally biased region" description="Polar residues" evidence="1">
    <location>
        <begin position="88"/>
        <end position="100"/>
    </location>
</feature>
<evidence type="ECO:0000313" key="2">
    <source>
        <dbReference type="EMBL" id="MBT1690334.1"/>
    </source>
</evidence>
<evidence type="ECO:0000313" key="3">
    <source>
        <dbReference type="Proteomes" id="UP001319180"/>
    </source>
</evidence>
<gene>
    <name evidence="2" type="ORF">KK078_27455</name>
</gene>
<dbReference type="AlphaFoldDB" id="A0AAP2GGA1"/>
<feature type="compositionally biased region" description="Basic and acidic residues" evidence="1">
    <location>
        <begin position="178"/>
        <end position="197"/>
    </location>
</feature>
<keyword evidence="3" id="KW-1185">Reference proteome</keyword>
<comment type="caution">
    <text evidence="2">The sequence shown here is derived from an EMBL/GenBank/DDBJ whole genome shotgun (WGS) entry which is preliminary data.</text>
</comment>
<feature type="compositionally biased region" description="Basic and acidic residues" evidence="1">
    <location>
        <begin position="206"/>
        <end position="230"/>
    </location>
</feature>
<evidence type="ECO:0000256" key="1">
    <source>
        <dbReference type="SAM" id="MobiDB-lite"/>
    </source>
</evidence>
<proteinExistence type="predicted"/>